<reference evidence="1 2" key="1">
    <citation type="journal article" date="2022" name="G3 (Bethesda)">
        <title>Whole-genome sequence and methylome profiling of the almond [Prunus dulcis (Mill.) D.A. Webb] cultivar 'Nonpareil'.</title>
        <authorList>
            <person name="D'Amico-Willman K.M."/>
            <person name="Ouma W.Z."/>
            <person name="Meulia T."/>
            <person name="Sideli G.M."/>
            <person name="Gradziel T.M."/>
            <person name="Fresnedo-Ramirez J."/>
        </authorList>
    </citation>
    <scope>NUCLEOTIDE SEQUENCE [LARGE SCALE GENOMIC DNA]</scope>
    <source>
        <strain evidence="1">Clone GOH B32 T37-40</strain>
    </source>
</reference>
<evidence type="ECO:0008006" key="3">
    <source>
        <dbReference type="Google" id="ProtNLM"/>
    </source>
</evidence>
<accession>A0AAD4Z7M1</accession>
<proteinExistence type="predicted"/>
<dbReference type="EMBL" id="JAJFAZ020000004">
    <property type="protein sequence ID" value="KAI5335920.1"/>
    <property type="molecule type" value="Genomic_DNA"/>
</dbReference>
<name>A0AAD4Z7M1_PRUDU</name>
<dbReference type="CDD" id="cd09272">
    <property type="entry name" value="RNase_HI_RT_Ty1"/>
    <property type="match status" value="1"/>
</dbReference>
<dbReference type="AlphaFoldDB" id="A0AAD4Z7M1"/>
<keyword evidence="2" id="KW-1185">Reference proteome</keyword>
<dbReference type="Proteomes" id="UP001054821">
    <property type="component" value="Chromosome 4"/>
</dbReference>
<evidence type="ECO:0000313" key="1">
    <source>
        <dbReference type="EMBL" id="KAI5335920.1"/>
    </source>
</evidence>
<evidence type="ECO:0000313" key="2">
    <source>
        <dbReference type="Proteomes" id="UP001054821"/>
    </source>
</evidence>
<comment type="caution">
    <text evidence="1">The sequence shown here is derived from an EMBL/GenBank/DDBJ whole genome shotgun (WGS) entry which is preliminary data.</text>
</comment>
<protein>
    <recommendedName>
        <fullName evidence="3">BURP domain-containing protein</fullName>
    </recommendedName>
</protein>
<gene>
    <name evidence="1" type="ORF">L3X38_026054</name>
</gene>
<dbReference type="PANTHER" id="PTHR11439:SF467">
    <property type="entry name" value="INTEGRASE CATALYTIC DOMAIN-CONTAINING PROTEIN"/>
    <property type="match status" value="1"/>
</dbReference>
<organism evidence="1 2">
    <name type="scientific">Prunus dulcis</name>
    <name type="common">Almond</name>
    <name type="synonym">Amygdalus dulcis</name>
    <dbReference type="NCBI Taxonomy" id="3755"/>
    <lineage>
        <taxon>Eukaryota</taxon>
        <taxon>Viridiplantae</taxon>
        <taxon>Streptophyta</taxon>
        <taxon>Embryophyta</taxon>
        <taxon>Tracheophyta</taxon>
        <taxon>Spermatophyta</taxon>
        <taxon>Magnoliopsida</taxon>
        <taxon>eudicotyledons</taxon>
        <taxon>Gunneridae</taxon>
        <taxon>Pentapetalae</taxon>
        <taxon>rosids</taxon>
        <taxon>fabids</taxon>
        <taxon>Rosales</taxon>
        <taxon>Rosaceae</taxon>
        <taxon>Amygdaloideae</taxon>
        <taxon>Amygdaleae</taxon>
        <taxon>Prunus</taxon>
    </lineage>
</organism>
<dbReference type="PANTHER" id="PTHR11439">
    <property type="entry name" value="GAG-POL-RELATED RETROTRANSPOSON"/>
    <property type="match status" value="1"/>
</dbReference>
<sequence>MMRPRSFARPKMGGSNECGDGGVTEEWNMGDSFKYLVLEFEMNDLGVLKYFLGIEVTCSATSICLSKRKYVLDLFTETGMFGCARAEILIVQNHHLAIYLDQVPTNKERYQSEDHLAAVMRILTYLKKAPGRGLIFIKQGHLDVKVYRYVDWAGNVTERHSTLGYFTFIGGNLVTWRSKKHNAVARSSSEVEYMGIAQGVCELLWLKILLSEIGFPPEKVMKLYCDNQTTREITNNLVQDDKTRHIEVDRHYIKKKLVDKLIDIPFCKVRRTIGKCLNACSVSKVFS</sequence>